<dbReference type="RefSeq" id="WP_038352776.1">
    <property type="nucleotide sequence ID" value="NZ_CP019962.1"/>
</dbReference>
<dbReference type="GO" id="GO:0005245">
    <property type="term" value="F:voltage-gated calcium channel activity"/>
    <property type="evidence" value="ECO:0007669"/>
    <property type="project" value="TreeGrafter"/>
</dbReference>
<dbReference type="InterPro" id="IPR002035">
    <property type="entry name" value="VWF_A"/>
</dbReference>
<evidence type="ECO:0000313" key="6">
    <source>
        <dbReference type="Proteomes" id="UP001215087"/>
    </source>
</evidence>
<sequence>MLNMKKTGKQIIAVITLLGMLWSSGFSVLAAPESAEPSSPDIEVTKTAELKDWESRTYQINLGAKASSSAVGAADVVLVIDRSGSMGERYDGSRQTKMEVLKDTAKDFITQLSAQSPASQVSVVSYASDSKTNIGLTSLDTQENIQSLNRAIDKLWVSGATRSDLGLEDAYSVLGAADSGNKQFVIFLTDGEPNSYSGFDREIAARAESTASIIKGEDLIKRDGRIFGDYDGSLDDGSSHNPYWEFEGDPLSAEIFSIGILKSWSFQRVHDYLNYIDSQHSAALADTAQALQDIFDAITHQIAVTATVSDVLDSRFELTAEQKAAFDTAGVTYTENGDGTTTIVWPDKDLSGNGWQDSVEVKAKDSFIGDNNVLTNAAGSGVSVDGVLVAPFASPTVNVRRLKLKSQDVDKAIFYGDSLRQTGVTDEAGLEAMMLGWDDAENIRPSIGDVFDAPYNQGLIKKAWQPEPCTPEELDKIPDSGIVYKLSVTQSVNPPTEASTNSSSGNVSVAGDSLSGQYTVHVVKGQLDITKEIDAQYTSDTRPNTNQSFVFKIERRDELSGPVQDTFYEVISFAANEDTKVKTNTVRGLRKGYYTVKEESGWSWKYNLTDLTQGFEPVPAPVYKPSEGFYLGGSGDNGTATEAQLNGTAPYQGQEGKAPSVIRASNALNQNTRILGDAANALNRFVN</sequence>
<keyword evidence="1" id="KW-0732">Signal</keyword>
<reference evidence="3" key="3">
    <citation type="submission" date="2017-02" db="EMBL/GenBank/DDBJ databases">
        <title>Integrative analysis reveals regulation of autotrophic growth of syngas fermenting bacteria at the translational level.</title>
        <authorList>
            <person name="Song Y."/>
            <person name="Shin J."/>
            <person name="Jeong Y."/>
            <person name="Jin S."/>
            <person name="Kim D.R."/>
            <person name="Kim S.C."/>
            <person name="Cho S."/>
            <person name="Cho B.-K."/>
        </authorList>
    </citation>
    <scope>NUCLEOTIDE SEQUENCE</scope>
    <source>
        <strain evidence="3">ATCC 8486</strain>
    </source>
</reference>
<evidence type="ECO:0000313" key="3">
    <source>
        <dbReference type="EMBL" id="ARD65699.1"/>
    </source>
</evidence>
<evidence type="ECO:0000313" key="5">
    <source>
        <dbReference type="Proteomes" id="UP000192391"/>
    </source>
</evidence>
<reference evidence="3" key="1">
    <citation type="journal article" date="2015" name="Genome Announc.">
        <title>Draft Genome Sequence of Chemolithoautotrophic Acetogenic Butanol-Producing Eubacterium limosum ATCC 8486.</title>
        <authorList>
            <person name="Song Y."/>
            <person name="Cho B.K."/>
        </authorList>
    </citation>
    <scope>NUCLEOTIDE SEQUENCE</scope>
    <source>
        <strain evidence="3">ATCC 8486</strain>
    </source>
</reference>
<evidence type="ECO:0000313" key="4">
    <source>
        <dbReference type="EMBL" id="MDE1469612.1"/>
    </source>
</evidence>
<dbReference type="EMBL" id="CP019962">
    <property type="protein sequence ID" value="ARD65699.1"/>
    <property type="molecule type" value="Genomic_DNA"/>
</dbReference>
<accession>A0AAC9W357</accession>
<dbReference type="Pfam" id="PF13519">
    <property type="entry name" value="VWA_2"/>
    <property type="match status" value="1"/>
</dbReference>
<dbReference type="SMART" id="SM00327">
    <property type="entry name" value="VWA"/>
    <property type="match status" value="1"/>
</dbReference>
<gene>
    <name evidence="3" type="ORF">B2M23_09145</name>
    <name evidence="4" type="ORF">PTZ04_05005</name>
</gene>
<dbReference type="EMBL" id="JAQSVD010000002">
    <property type="protein sequence ID" value="MDE1469612.1"/>
    <property type="molecule type" value="Genomic_DNA"/>
</dbReference>
<dbReference type="Proteomes" id="UP000192391">
    <property type="component" value="Chromosome"/>
</dbReference>
<dbReference type="CDD" id="cd00198">
    <property type="entry name" value="vWFA"/>
    <property type="match status" value="1"/>
</dbReference>
<name>A0AAC9W357_EUBLI</name>
<dbReference type="PANTHER" id="PTHR10166">
    <property type="entry name" value="VOLTAGE-DEPENDENT CALCIUM CHANNEL SUBUNIT ALPHA-2/DELTA-RELATED"/>
    <property type="match status" value="1"/>
</dbReference>
<reference evidence="5" key="2">
    <citation type="journal article" date="2017" name="Sci. Rep.">
        <title>Determination of the Genome and Primary Transcriptome of Syngas Fermenting Eubacterium limosum ATCC 8486.</title>
        <authorList>
            <person name="Song Y."/>
            <person name="Shin J."/>
            <person name="Jeong Y."/>
            <person name="Jin S."/>
            <person name="Lee J.K."/>
            <person name="Kim D.R."/>
            <person name="Kim S.C."/>
            <person name="Cho S."/>
            <person name="Cho B.K."/>
        </authorList>
    </citation>
    <scope>NUCLEOTIDE SEQUENCE [LARGE SCALE GENOMIC DNA]</scope>
    <source>
        <strain evidence="5">ATCC 8486</strain>
    </source>
</reference>
<proteinExistence type="predicted"/>
<dbReference type="Gene3D" id="3.40.50.410">
    <property type="entry name" value="von Willebrand factor, type A domain"/>
    <property type="match status" value="1"/>
</dbReference>
<organism evidence="3 5">
    <name type="scientific">Eubacterium limosum</name>
    <dbReference type="NCBI Taxonomy" id="1736"/>
    <lineage>
        <taxon>Bacteria</taxon>
        <taxon>Bacillati</taxon>
        <taxon>Bacillota</taxon>
        <taxon>Clostridia</taxon>
        <taxon>Eubacteriales</taxon>
        <taxon>Eubacteriaceae</taxon>
        <taxon>Eubacterium</taxon>
    </lineage>
</organism>
<dbReference type="PROSITE" id="PS50234">
    <property type="entry name" value="VWFA"/>
    <property type="match status" value="1"/>
</dbReference>
<dbReference type="Proteomes" id="UP001215087">
    <property type="component" value="Unassembled WGS sequence"/>
</dbReference>
<dbReference type="PANTHER" id="PTHR10166:SF37">
    <property type="entry name" value="STOLID, ISOFORM H"/>
    <property type="match status" value="1"/>
</dbReference>
<feature type="chain" id="PRO_5042122819" evidence="1">
    <location>
        <begin position="31"/>
        <end position="687"/>
    </location>
</feature>
<dbReference type="SUPFAM" id="SSF53300">
    <property type="entry name" value="vWA-like"/>
    <property type="match status" value="1"/>
</dbReference>
<reference evidence="4 6" key="4">
    <citation type="submission" date="2023-02" db="EMBL/GenBank/DDBJ databases">
        <title>Comparative genome analysis of Eubacterium limosum species.</title>
        <authorList>
            <person name="Bak J.E."/>
        </authorList>
    </citation>
    <scope>NUCLEOTIDE SEQUENCE [LARGE SCALE GENOMIC DNA]</scope>
    <source>
        <strain evidence="4 6">KGMB01548</strain>
    </source>
</reference>
<feature type="signal peptide" evidence="1">
    <location>
        <begin position="1"/>
        <end position="30"/>
    </location>
</feature>
<dbReference type="InterPro" id="IPR051173">
    <property type="entry name" value="Ca_channel_alpha-2/delta"/>
</dbReference>
<dbReference type="AlphaFoldDB" id="A0AAC9W357"/>
<protein>
    <submittedName>
        <fullName evidence="3">VWA domain-containing protein</fullName>
    </submittedName>
</protein>
<feature type="domain" description="VWFA" evidence="2">
    <location>
        <begin position="75"/>
        <end position="298"/>
    </location>
</feature>
<dbReference type="KEGG" id="elim:B2M23_09145"/>
<evidence type="ECO:0000259" key="2">
    <source>
        <dbReference type="PROSITE" id="PS50234"/>
    </source>
</evidence>
<dbReference type="InterPro" id="IPR036465">
    <property type="entry name" value="vWFA_dom_sf"/>
</dbReference>
<evidence type="ECO:0000256" key="1">
    <source>
        <dbReference type="SAM" id="SignalP"/>
    </source>
</evidence>
<dbReference type="GO" id="GO:0005891">
    <property type="term" value="C:voltage-gated calcium channel complex"/>
    <property type="evidence" value="ECO:0007669"/>
    <property type="project" value="TreeGrafter"/>
</dbReference>
<keyword evidence="6" id="KW-1185">Reference proteome</keyword>